<evidence type="ECO:0000256" key="4">
    <source>
        <dbReference type="ARBA" id="ARBA00023002"/>
    </source>
</evidence>
<dbReference type="InterPro" id="IPR017927">
    <property type="entry name" value="FAD-bd_FR_type"/>
</dbReference>
<dbReference type="InterPro" id="IPR013121">
    <property type="entry name" value="Fe_red_NAD-bd_6"/>
</dbReference>
<evidence type="ECO:0000259" key="8">
    <source>
        <dbReference type="PROSITE" id="PS51384"/>
    </source>
</evidence>
<dbReference type="PANTHER" id="PTHR11972">
    <property type="entry name" value="NADPH OXIDASE"/>
    <property type="match status" value="1"/>
</dbReference>
<feature type="transmembrane region" description="Helical" evidence="6">
    <location>
        <begin position="191"/>
        <end position="211"/>
    </location>
</feature>
<feature type="signal peptide" evidence="7">
    <location>
        <begin position="1"/>
        <end position="21"/>
    </location>
</feature>
<dbReference type="SFLD" id="SFLDS00052">
    <property type="entry name" value="Ferric_Reductase_Domain"/>
    <property type="match status" value="1"/>
</dbReference>
<comment type="subcellular location">
    <subcellularLocation>
        <location evidence="1">Membrane</location>
        <topology evidence="1">Multi-pass membrane protein</topology>
    </subcellularLocation>
</comment>
<keyword evidence="5 6" id="KW-0472">Membrane</keyword>
<protein>
    <submittedName>
        <fullName evidence="9">Ferric reductase-like protein, putative</fullName>
    </submittedName>
</protein>
<keyword evidence="4" id="KW-0560">Oxidoreductase</keyword>
<dbReference type="SUPFAM" id="SSF52343">
    <property type="entry name" value="Ferredoxin reductase-like, C-terminal NADP-linked domain"/>
    <property type="match status" value="1"/>
</dbReference>
<feature type="chain" id="PRO_5006622361" evidence="7">
    <location>
        <begin position="22"/>
        <end position="652"/>
    </location>
</feature>
<reference evidence="10" key="1">
    <citation type="submission" date="2015-09" db="EMBL/GenBank/DDBJ databases">
        <authorList>
            <consortium name="Pathogen Informatics"/>
        </authorList>
    </citation>
    <scope>NUCLEOTIDE SEQUENCE [LARGE SCALE GENOMIC DNA]</scope>
    <source>
        <strain evidence="10">Lake Konstanz</strain>
    </source>
</reference>
<evidence type="ECO:0000256" key="2">
    <source>
        <dbReference type="ARBA" id="ARBA00022692"/>
    </source>
</evidence>
<evidence type="ECO:0000256" key="5">
    <source>
        <dbReference type="ARBA" id="ARBA00023136"/>
    </source>
</evidence>
<dbReference type="InterPro" id="IPR017938">
    <property type="entry name" value="Riboflavin_synthase-like_b-brl"/>
</dbReference>
<dbReference type="GO" id="GO:0016491">
    <property type="term" value="F:oxidoreductase activity"/>
    <property type="evidence" value="ECO:0007669"/>
    <property type="project" value="UniProtKB-KW"/>
</dbReference>
<dbReference type="CDD" id="cd06186">
    <property type="entry name" value="NOX_Duox_like_FAD_NADP"/>
    <property type="match status" value="1"/>
</dbReference>
<evidence type="ECO:0000313" key="9">
    <source>
        <dbReference type="EMBL" id="CUG87225.1"/>
    </source>
</evidence>
<dbReference type="VEuPathDB" id="TriTrypDB:BSAL_09255"/>
<dbReference type="PANTHER" id="PTHR11972:SF69">
    <property type="entry name" value="FERRIC REDUCTION OXIDASE 6-RELATED"/>
    <property type="match status" value="1"/>
</dbReference>
<accession>A0A0S4JDF4</accession>
<feature type="transmembrane region" description="Helical" evidence="6">
    <location>
        <begin position="280"/>
        <end position="302"/>
    </location>
</feature>
<dbReference type="EMBL" id="CYKH01001476">
    <property type="protein sequence ID" value="CUG87225.1"/>
    <property type="molecule type" value="Genomic_DNA"/>
</dbReference>
<sequence>MIWFLTNTIVIVLASVVCCHAAPTTTPPIVLSVASGNLTIQLSYNSTTLWGMMAIADGYSGTFGVVSSQGGMMEGSMISCYGGNGGSINPTCIDLDGQDFFVTLAPNRSTTFLSALINGSFAMLNFSAPTSRFPFLAETSLISYCYSPYNASTGLPVQHSSNDGTDHGSLSVNFMSGAVTTGSTSLSSRDMAYIIVGVILGAAILVAVVVARVSGVHLTPKSTLILQVSTTLLLWAMVGVVTALVTIGEATCFVLAIILIPTTKHVGLGVLVGSSYERMLFLHPVLGVTVLVTMTIHMISMFSSLDDPSTLCGFISWICLICLSLPAMFLRRKSYNLFRFTHCLFILVLVFGVLHHGELLVMLIPGFALWVVDLLLRLYSAISAKTHVVELAYDEQADIVTLKLSVDWAMAPEPGSYAFILIPSLSPISHPFTIALAEDVDTNDISRRVLTFLVKPVVDANTFTGKLAELAKASTPLTITMFGPYGKLQVPVADCRHVVLVSGGIGVTPMVSILEHIATNAANLPLLQTLTFIWVTRDQAVISFLKETIDSLASVCAEKVRVTIHFFDTSASRLLVIPQRGNELPEMPSPHEPLAGDPRLTSGRPNFQKIFGTVHEKKSVGCYICGPQSLIDSAAKEASLHGFWIHSETFEF</sequence>
<dbReference type="PROSITE" id="PS51384">
    <property type="entry name" value="FAD_FR"/>
    <property type="match status" value="1"/>
</dbReference>
<gene>
    <name evidence="9" type="ORF">BSAL_09255</name>
</gene>
<keyword evidence="10" id="KW-1185">Reference proteome</keyword>
<evidence type="ECO:0000256" key="6">
    <source>
        <dbReference type="SAM" id="Phobius"/>
    </source>
</evidence>
<dbReference type="Proteomes" id="UP000051952">
    <property type="component" value="Unassembled WGS sequence"/>
</dbReference>
<dbReference type="Gene3D" id="3.40.50.80">
    <property type="entry name" value="Nucleotide-binding domain of ferredoxin-NADP reductase (FNR) module"/>
    <property type="match status" value="1"/>
</dbReference>
<keyword evidence="7" id="KW-0732">Signal</keyword>
<dbReference type="Pfam" id="PF01794">
    <property type="entry name" value="Ferric_reduct"/>
    <property type="match status" value="1"/>
</dbReference>
<organism evidence="9 10">
    <name type="scientific">Bodo saltans</name>
    <name type="common">Flagellated protozoan</name>
    <dbReference type="NCBI Taxonomy" id="75058"/>
    <lineage>
        <taxon>Eukaryota</taxon>
        <taxon>Discoba</taxon>
        <taxon>Euglenozoa</taxon>
        <taxon>Kinetoplastea</taxon>
        <taxon>Metakinetoplastina</taxon>
        <taxon>Eubodonida</taxon>
        <taxon>Bodonidae</taxon>
        <taxon>Bodo</taxon>
    </lineage>
</organism>
<dbReference type="AlphaFoldDB" id="A0A0S4JDF4"/>
<dbReference type="InterPro" id="IPR050369">
    <property type="entry name" value="RBOH/FRE"/>
</dbReference>
<dbReference type="GO" id="GO:0005886">
    <property type="term" value="C:plasma membrane"/>
    <property type="evidence" value="ECO:0007669"/>
    <property type="project" value="TreeGrafter"/>
</dbReference>
<evidence type="ECO:0000256" key="3">
    <source>
        <dbReference type="ARBA" id="ARBA00022989"/>
    </source>
</evidence>
<evidence type="ECO:0000256" key="7">
    <source>
        <dbReference type="SAM" id="SignalP"/>
    </source>
</evidence>
<dbReference type="Pfam" id="PF08030">
    <property type="entry name" value="NAD_binding_6"/>
    <property type="match status" value="1"/>
</dbReference>
<evidence type="ECO:0000313" key="10">
    <source>
        <dbReference type="Proteomes" id="UP000051952"/>
    </source>
</evidence>
<dbReference type="OMA" id="HHECYYR"/>
<feature type="transmembrane region" description="Helical" evidence="6">
    <location>
        <begin position="308"/>
        <end position="330"/>
    </location>
</feature>
<feature type="transmembrane region" description="Helical" evidence="6">
    <location>
        <begin position="337"/>
        <end position="354"/>
    </location>
</feature>
<evidence type="ECO:0000256" key="1">
    <source>
        <dbReference type="ARBA" id="ARBA00004141"/>
    </source>
</evidence>
<keyword evidence="2 6" id="KW-0812">Transmembrane</keyword>
<feature type="transmembrane region" description="Helical" evidence="6">
    <location>
        <begin position="223"/>
        <end position="247"/>
    </location>
</feature>
<dbReference type="SUPFAM" id="SSF63380">
    <property type="entry name" value="Riboflavin synthase domain-like"/>
    <property type="match status" value="1"/>
</dbReference>
<dbReference type="Pfam" id="PF08022">
    <property type="entry name" value="FAD_binding_8"/>
    <property type="match status" value="1"/>
</dbReference>
<dbReference type="InterPro" id="IPR013130">
    <property type="entry name" value="Fe3_Rdtase_TM_dom"/>
</dbReference>
<dbReference type="InterPro" id="IPR013112">
    <property type="entry name" value="FAD-bd_8"/>
</dbReference>
<dbReference type="OrthoDB" id="247659at2759"/>
<proteinExistence type="predicted"/>
<dbReference type="SFLD" id="SFLDG01168">
    <property type="entry name" value="Ferric_reductase_subgroup_(FRE"/>
    <property type="match status" value="1"/>
</dbReference>
<dbReference type="InterPro" id="IPR039261">
    <property type="entry name" value="FNR_nucleotide-bd"/>
</dbReference>
<name>A0A0S4JDF4_BODSA</name>
<keyword evidence="3 6" id="KW-1133">Transmembrane helix</keyword>
<feature type="domain" description="FAD-binding FR-type" evidence="8">
    <location>
        <begin position="376"/>
        <end position="491"/>
    </location>
</feature>